<feature type="transmembrane region" description="Helical" evidence="1">
    <location>
        <begin position="45"/>
        <end position="64"/>
    </location>
</feature>
<protein>
    <recommendedName>
        <fullName evidence="4">DUF5673 domain-containing protein</fullName>
    </recommendedName>
</protein>
<dbReference type="EMBL" id="JABWCS010000207">
    <property type="protein sequence ID" value="NUU61250.1"/>
    <property type="molecule type" value="Genomic_DNA"/>
</dbReference>
<keyword evidence="1" id="KW-0472">Membrane</keyword>
<keyword evidence="1" id="KW-0812">Transmembrane</keyword>
<comment type="caution">
    <text evidence="2">The sequence shown here is derived from an EMBL/GenBank/DDBJ whole genome shotgun (WGS) entry which is preliminary data.</text>
</comment>
<accession>A0A850ENA4</accession>
<evidence type="ECO:0000256" key="1">
    <source>
        <dbReference type="SAM" id="Phobius"/>
    </source>
</evidence>
<proteinExistence type="predicted"/>
<name>A0A850ENA4_9BACL</name>
<evidence type="ECO:0000313" key="2">
    <source>
        <dbReference type="EMBL" id="NUU61250.1"/>
    </source>
</evidence>
<organism evidence="2 3">
    <name type="scientific">Paenibacillus agri</name>
    <dbReference type="NCBI Taxonomy" id="2744309"/>
    <lineage>
        <taxon>Bacteria</taxon>
        <taxon>Bacillati</taxon>
        <taxon>Bacillota</taxon>
        <taxon>Bacilli</taxon>
        <taxon>Bacillales</taxon>
        <taxon>Paenibacillaceae</taxon>
        <taxon>Paenibacillus</taxon>
    </lineage>
</organism>
<evidence type="ECO:0000313" key="3">
    <source>
        <dbReference type="Proteomes" id="UP000564806"/>
    </source>
</evidence>
<keyword evidence="1" id="KW-1133">Transmembrane helix</keyword>
<dbReference type="Proteomes" id="UP000564806">
    <property type="component" value="Unassembled WGS sequence"/>
</dbReference>
<evidence type="ECO:0008006" key="4">
    <source>
        <dbReference type="Google" id="ProtNLM"/>
    </source>
</evidence>
<dbReference type="RefSeq" id="WP_175371791.1">
    <property type="nucleotide sequence ID" value="NZ_JABWCS010000207.1"/>
</dbReference>
<reference evidence="2" key="1">
    <citation type="submission" date="2020-06" db="EMBL/GenBank/DDBJ databases">
        <title>Paenibacillus sp. nov., isolated from soil.</title>
        <authorList>
            <person name="Seo Y.L."/>
        </authorList>
    </citation>
    <scope>NUCLEOTIDE SEQUENCE [LARGE SCALE GENOMIC DNA]</scope>
    <source>
        <strain evidence="2">JW14</strain>
    </source>
</reference>
<sequence length="144" mass="17156">MKDYINNNEYQISLPYLGAKYAAFFSMMGIFSILIHQIWDLEQWKEIYIVILIALISVVGVSMIKEIRKKRSIVITDSNVIIDGVSLEANEIKYTNINKYYIEFETSKKRWSQRVIRFDFKGIEKETHRNDLKAWLRRQNITIK</sequence>
<gene>
    <name evidence="2" type="ORF">HPT30_12910</name>
</gene>
<feature type="transmembrane region" description="Helical" evidence="1">
    <location>
        <begin position="21"/>
        <end position="39"/>
    </location>
</feature>
<keyword evidence="3" id="KW-1185">Reference proteome</keyword>
<dbReference type="AlphaFoldDB" id="A0A850ENA4"/>